<dbReference type="InterPro" id="IPR011953">
    <property type="entry name" value="Cobalto_CobN"/>
</dbReference>
<gene>
    <name evidence="4" type="primary">cobN</name>
    <name evidence="4" type="ORF">DYI37_17795</name>
</gene>
<dbReference type="OrthoDB" id="9757976at2"/>
<name>A0A371WYT4_9HYPH</name>
<dbReference type="InterPro" id="IPR003672">
    <property type="entry name" value="CobN/Mg_chltase"/>
</dbReference>
<dbReference type="EC" id="6.6.1.2" evidence="1"/>
<evidence type="ECO:0000313" key="4">
    <source>
        <dbReference type="EMBL" id="RFC62096.1"/>
    </source>
</evidence>
<dbReference type="Proteomes" id="UP000264310">
    <property type="component" value="Unassembled WGS sequence"/>
</dbReference>
<dbReference type="AlphaFoldDB" id="A0A371WYT4"/>
<dbReference type="EMBL" id="QURL01000009">
    <property type="protein sequence ID" value="RFC62096.1"/>
    <property type="molecule type" value="Genomic_DNA"/>
</dbReference>
<dbReference type="GO" id="GO:0051116">
    <property type="term" value="F:cobaltochelatase activity"/>
    <property type="evidence" value="ECO:0007669"/>
    <property type="project" value="UniProtKB-UniRule"/>
</dbReference>
<accession>A0A371WYT4</accession>
<dbReference type="Pfam" id="PF02514">
    <property type="entry name" value="CobN-Mg_chel"/>
    <property type="match status" value="1"/>
</dbReference>
<dbReference type="PANTHER" id="PTHR44119">
    <property type="entry name" value="MAGNESIUM-CHELATASE SUBUNIT CHLH, CHLOROPLASTIC"/>
    <property type="match status" value="1"/>
</dbReference>
<organism evidence="4 5">
    <name type="scientific">Fulvimarina endophytica</name>
    <dbReference type="NCBI Taxonomy" id="2293836"/>
    <lineage>
        <taxon>Bacteria</taxon>
        <taxon>Pseudomonadati</taxon>
        <taxon>Pseudomonadota</taxon>
        <taxon>Alphaproteobacteria</taxon>
        <taxon>Hyphomicrobiales</taxon>
        <taxon>Aurantimonadaceae</taxon>
        <taxon>Fulvimarina</taxon>
    </lineage>
</organism>
<evidence type="ECO:0000313" key="5">
    <source>
        <dbReference type="Proteomes" id="UP000264310"/>
    </source>
</evidence>
<evidence type="ECO:0000259" key="3">
    <source>
        <dbReference type="Pfam" id="PF02514"/>
    </source>
</evidence>
<sequence length="1261" mass="136023">MHLLLAQKGTIDDGGEAVDLGQSPADLVVLTAADTEIASLAGAARRLGGEAPGLRLANLLRLKHPMSVDAYVERTVRHARLVVVRLLGGRGYWPYGLDALLASVQASGALLSVLPGDDKPDPGLHPYNRLDGATSERLWRYLIEGGAENAERFLLACRALLDGGEMPDEARPLLKAGRLRPRAGTGDEAEAGRPRPRAAIVFYRALVESGQTGAVEALAGAMADAGLEPHPIYVSSLKDPVSVETVRAIFAADPPEVVVNLTGFAVSSPGAARVPTVLEETGAVVLQAVLSSGDETAWQASTQGLSARDLAMSVALPEVDGRVLSRAIAFKSAGEWDVLTETDIVAHRPIEDRTRFVAELTARWARLRAAPNGEKSIALVLANYPNRDGRIGNGVGLDTPAGTIEVLRAMKAAGYELGAVPDGGNALVEFLIAGPTNAGLEGRTIRETLGLDDYRAFFETLPQSVRSQVTERWGEAADDPFVTQVNGRAAFALPLARFGRSVVGIQPARGYNIDPKETYHAPDLVPPHNYLAFYAFLRRHADVDAVIHMGKHGNLEWLPGKALALSEDCFPEAVLGPVPHLYPFIVNDPGEGTQAKRRTSAVILDHLTPPLTRAETYGDLKDLEALVDEYYEASGADPRRLALLKPRILDLVRDIGLDEDAGIDARESEETALEKLDAYLCDLKEMQIRDGLHVFGKAPEGRLLTDLTVALARLPRGRGPGEASLHRAIAADLLGEASDFDPLDCAMAALWNGPRPDRLANPTDDAWRSHGDTVERIELLAARLVSGESGAEDMPRTALVLDAIRADLLPRVKACGPAEIAGLLEGLAGRFVEPGPSGAPTRGRPDVLPTGRNFFSVDTRAVPTEAAYELGAKSAERLVTRHMQDHGDYPRSIGLTAWGTSNMRTGGDDIAQALALIGVKPEWDRASRRVTGFRILTQAELGRPRVDVTLRISGFFRDAFPEQIALFDRAVRAVAALEEDADDNPIAERIARETAELMGTGLGEEEAKRRAGFRVYGSRPGAYGAGLQALIDEKGWNQASDLAESYLTWGAYAYGQGVEGVAERDGLERRLEGVEAVVQNQDNREHDLLDSDDYYQFEGGMTAAVEHLSGRRPAIYHNDHSRPERPVIRALDEEIGRVVRARVVNPKWIAGVMRHGYKGAFEITATVDYMFAFAATTGAVKDHHFDAVYRAFVLDRDVRAFMEENNPDAFRELADRLAEAIGRGLWSPRSNSAPAELGAILNAGGETPTEESSAEGKAGHG</sequence>
<protein>
    <recommendedName>
        <fullName evidence="1">Cobaltochelatase subunit CobN</fullName>
        <ecNumber evidence="1">6.6.1.2</ecNumber>
    </recommendedName>
</protein>
<feature type="region of interest" description="Disordered" evidence="2">
    <location>
        <begin position="1238"/>
        <end position="1261"/>
    </location>
</feature>
<feature type="domain" description="CobN/magnesium chelatase" evidence="3">
    <location>
        <begin position="139"/>
        <end position="1231"/>
    </location>
</feature>
<dbReference type="CDD" id="cd10150">
    <property type="entry name" value="CobN_like"/>
    <property type="match status" value="1"/>
</dbReference>
<reference evidence="4 5" key="1">
    <citation type="submission" date="2018-08" db="EMBL/GenBank/DDBJ databases">
        <title>Fulvimarina sp. 85, whole genome shotgun sequence.</title>
        <authorList>
            <person name="Tuo L."/>
        </authorList>
    </citation>
    <scope>NUCLEOTIDE SEQUENCE [LARGE SCALE GENOMIC DNA]</scope>
    <source>
        <strain evidence="4 5">85</strain>
    </source>
</reference>
<keyword evidence="5" id="KW-1185">Reference proteome</keyword>
<comment type="caution">
    <text evidence="4">The sequence shown here is derived from an EMBL/GenBank/DDBJ whole genome shotgun (WGS) entry which is preliminary data.</text>
</comment>
<dbReference type="RefSeq" id="WP_116684624.1">
    <property type="nucleotide sequence ID" value="NZ_QURL01000009.1"/>
</dbReference>
<dbReference type="NCBIfam" id="TIGR02257">
    <property type="entry name" value="cobalto_cobN"/>
    <property type="match status" value="1"/>
</dbReference>
<evidence type="ECO:0000256" key="2">
    <source>
        <dbReference type="SAM" id="MobiDB-lite"/>
    </source>
</evidence>
<dbReference type="GO" id="GO:0009236">
    <property type="term" value="P:cobalamin biosynthetic process"/>
    <property type="evidence" value="ECO:0007669"/>
    <property type="project" value="UniProtKB-UniRule"/>
</dbReference>
<proteinExistence type="predicted"/>
<dbReference type="PANTHER" id="PTHR44119:SF4">
    <property type="entry name" value="AEROBIC COBALTOCHELATASE SUBUNIT COBN"/>
    <property type="match status" value="1"/>
</dbReference>
<evidence type="ECO:0000256" key="1">
    <source>
        <dbReference type="NCBIfam" id="TIGR02257"/>
    </source>
</evidence>